<dbReference type="InterPro" id="IPR025762">
    <property type="entry name" value="DFDF"/>
</dbReference>
<dbReference type="Pfam" id="PF12701">
    <property type="entry name" value="LSM14"/>
    <property type="match status" value="1"/>
</dbReference>
<comment type="caution">
    <text evidence="5">The sequence shown here is derived from an EMBL/GenBank/DDBJ whole genome shotgun (WGS) entry which is preliminary data.</text>
</comment>
<proteinExistence type="predicted"/>
<dbReference type="Gene3D" id="2.30.30.100">
    <property type="match status" value="1"/>
</dbReference>
<dbReference type="AlphaFoldDB" id="A0A7J0H0I5"/>
<protein>
    <submittedName>
        <fullName evidence="5">Decapping 5-like protein</fullName>
    </submittedName>
</protein>
<evidence type="ECO:0000313" key="5">
    <source>
        <dbReference type="EMBL" id="GFZ16294.1"/>
    </source>
</evidence>
<reference evidence="5 6" key="1">
    <citation type="submission" date="2019-07" db="EMBL/GenBank/DDBJ databases">
        <title>De Novo Assembly of kiwifruit Actinidia rufa.</title>
        <authorList>
            <person name="Sugita-Konishi S."/>
            <person name="Sato K."/>
            <person name="Mori E."/>
            <person name="Abe Y."/>
            <person name="Kisaki G."/>
            <person name="Hamano K."/>
            <person name="Suezawa K."/>
            <person name="Otani M."/>
            <person name="Fukuda T."/>
            <person name="Manabe T."/>
            <person name="Gomi K."/>
            <person name="Tabuchi M."/>
            <person name="Akimitsu K."/>
            <person name="Kataoka I."/>
        </authorList>
    </citation>
    <scope>NUCLEOTIDE SEQUENCE [LARGE SCALE GENOMIC DNA]</scope>
    <source>
        <strain evidence="6">cv. Fuchu</strain>
    </source>
</reference>
<dbReference type="InterPro" id="IPR025609">
    <property type="entry name" value="Lsm14-like_N"/>
</dbReference>
<evidence type="ECO:0000256" key="1">
    <source>
        <dbReference type="PROSITE-ProRule" id="PRU00846"/>
    </source>
</evidence>
<dbReference type="Proteomes" id="UP000585474">
    <property type="component" value="Unassembled WGS sequence"/>
</dbReference>
<dbReference type="OrthoDB" id="21539at2759"/>
<dbReference type="InterPro" id="IPR025761">
    <property type="entry name" value="FFD_box"/>
</dbReference>
<dbReference type="SMART" id="SM01271">
    <property type="entry name" value="LSM14"/>
    <property type="match status" value="1"/>
</dbReference>
<feature type="domain" description="FFD box profile" evidence="4">
    <location>
        <begin position="404"/>
        <end position="419"/>
    </location>
</feature>
<dbReference type="GO" id="GO:0003729">
    <property type="term" value="F:mRNA binding"/>
    <property type="evidence" value="ECO:0007669"/>
    <property type="project" value="TreeGrafter"/>
</dbReference>
<dbReference type="Pfam" id="PF09532">
    <property type="entry name" value="FDF"/>
    <property type="match status" value="1"/>
</dbReference>
<feature type="region of interest" description="Disordered" evidence="2">
    <location>
        <begin position="25"/>
        <end position="61"/>
    </location>
</feature>
<feature type="domain" description="DFDF" evidence="3">
    <location>
        <begin position="337"/>
        <end position="373"/>
    </location>
</feature>
<dbReference type="PANTHER" id="PTHR13586">
    <property type="entry name" value="SCD6 PROTEIN-RELATED"/>
    <property type="match status" value="1"/>
</dbReference>
<dbReference type="GO" id="GO:0033962">
    <property type="term" value="P:P-body assembly"/>
    <property type="evidence" value="ECO:0007669"/>
    <property type="project" value="TreeGrafter"/>
</dbReference>
<name>A0A7J0H0I5_9ERIC</name>
<evidence type="ECO:0000313" key="6">
    <source>
        <dbReference type="Proteomes" id="UP000585474"/>
    </source>
</evidence>
<dbReference type="GO" id="GO:0034063">
    <property type="term" value="P:stress granule assembly"/>
    <property type="evidence" value="ECO:0007669"/>
    <property type="project" value="TreeGrafter"/>
</dbReference>
<dbReference type="SMART" id="SM01199">
    <property type="entry name" value="FDF"/>
    <property type="match status" value="1"/>
</dbReference>
<dbReference type="PANTHER" id="PTHR13586:SF23">
    <property type="entry name" value="DECAPPING 5-LIKE PROTEIN-RELATED"/>
    <property type="match status" value="1"/>
</dbReference>
<dbReference type="PROSITE" id="PS51513">
    <property type="entry name" value="FFD"/>
    <property type="match status" value="1"/>
</dbReference>
<feature type="short sequence motif" description="FFD box" evidence="1">
    <location>
        <begin position="404"/>
        <end position="419"/>
    </location>
</feature>
<feature type="compositionally biased region" description="Polar residues" evidence="2">
    <location>
        <begin position="188"/>
        <end position="202"/>
    </location>
</feature>
<evidence type="ECO:0000256" key="2">
    <source>
        <dbReference type="SAM" id="MobiDB-lite"/>
    </source>
</evidence>
<dbReference type="PROSITE" id="PS51512">
    <property type="entry name" value="DFDF"/>
    <property type="match status" value="1"/>
</dbReference>
<sequence>MAPQIPPSDKVYEYIMFRGSDIKDLQVKSSPPAQKEEPIQNDPAIVQSHSWVGPSNSSKSVPLGGRSLTQFSSYQESSALANTAYPGTSPSYQSGTPMGPGGPLQANVASLAKPMYWPEYNGPPSNIPYAPQPPNPLVPVSTTATSLPVTVQNNLQLSATPASITTGLPYSSDVVPVPSLSTSNSIHLNITPSPTPEQRLTTSSMSSFLSVKSSQPSHHALLTANRSSMSPFPSFGQDKNAIETPFVGQAGSDSVKALSVEYLPCSASSVLDSTLGTLLKVPPTLLTPNQLAQPGRPMLASIQNPYPNQEDMLSLNSASQNLSSSITTPAVQAPLLTLPLSSQQFTEEFDFEAMNEKFKKDEVWGHLGGAKQRVQAEGLEDNATGQNMGHERSYGSASGLDSKPAYNKDEFFDTISCNSLARGPRPVHNRFSERMKQDTETFGYYHQRPHSGYGGYGGRRGGNYRGSYYSGREYNYGGRGIGGNYRI</sequence>
<feature type="compositionally biased region" description="Polar residues" evidence="2">
    <location>
        <begin position="47"/>
        <end position="60"/>
    </location>
</feature>
<organism evidence="5 6">
    <name type="scientific">Actinidia rufa</name>
    <dbReference type="NCBI Taxonomy" id="165716"/>
    <lineage>
        <taxon>Eukaryota</taxon>
        <taxon>Viridiplantae</taxon>
        <taxon>Streptophyta</taxon>
        <taxon>Embryophyta</taxon>
        <taxon>Tracheophyta</taxon>
        <taxon>Spermatophyta</taxon>
        <taxon>Magnoliopsida</taxon>
        <taxon>eudicotyledons</taxon>
        <taxon>Gunneridae</taxon>
        <taxon>Pentapetalae</taxon>
        <taxon>asterids</taxon>
        <taxon>Ericales</taxon>
        <taxon>Actinidiaceae</taxon>
        <taxon>Actinidia</taxon>
    </lineage>
</organism>
<dbReference type="EMBL" id="BJWL01000025">
    <property type="protein sequence ID" value="GFZ16294.1"/>
    <property type="molecule type" value="Genomic_DNA"/>
</dbReference>
<dbReference type="GO" id="GO:0000932">
    <property type="term" value="C:P-body"/>
    <property type="evidence" value="ECO:0007669"/>
    <property type="project" value="TreeGrafter"/>
</dbReference>
<gene>
    <name evidence="5" type="ORF">Acr_25g0007030</name>
</gene>
<evidence type="ECO:0000259" key="3">
    <source>
        <dbReference type="PROSITE" id="PS51512"/>
    </source>
</evidence>
<accession>A0A7J0H0I5</accession>
<feature type="region of interest" description="Disordered" evidence="2">
    <location>
        <begin position="188"/>
        <end position="208"/>
    </location>
</feature>
<dbReference type="InterPro" id="IPR019050">
    <property type="entry name" value="FDF_dom"/>
</dbReference>
<evidence type="ECO:0000259" key="4">
    <source>
        <dbReference type="PROSITE" id="PS51513"/>
    </source>
</evidence>
<keyword evidence="6" id="KW-1185">Reference proteome</keyword>